<proteinExistence type="predicted"/>
<protein>
    <submittedName>
        <fullName evidence="2">Uncharacterized protein</fullName>
    </submittedName>
</protein>
<evidence type="ECO:0000313" key="2">
    <source>
        <dbReference type="WBParaSite" id="JU765_v2.g7008.t1"/>
    </source>
</evidence>
<reference evidence="2" key="1">
    <citation type="submission" date="2022-11" db="UniProtKB">
        <authorList>
            <consortium name="WormBaseParasite"/>
        </authorList>
    </citation>
    <scope>IDENTIFICATION</scope>
</reference>
<organism evidence="1 2">
    <name type="scientific">Panagrolaimus sp. JU765</name>
    <dbReference type="NCBI Taxonomy" id="591449"/>
    <lineage>
        <taxon>Eukaryota</taxon>
        <taxon>Metazoa</taxon>
        <taxon>Ecdysozoa</taxon>
        <taxon>Nematoda</taxon>
        <taxon>Chromadorea</taxon>
        <taxon>Rhabditida</taxon>
        <taxon>Tylenchina</taxon>
        <taxon>Panagrolaimomorpha</taxon>
        <taxon>Panagrolaimoidea</taxon>
        <taxon>Panagrolaimidae</taxon>
        <taxon>Panagrolaimus</taxon>
    </lineage>
</organism>
<dbReference type="WBParaSite" id="JU765_v2.g7008.t1">
    <property type="protein sequence ID" value="JU765_v2.g7008.t1"/>
    <property type="gene ID" value="JU765_v2.g7008"/>
</dbReference>
<dbReference type="Proteomes" id="UP000887576">
    <property type="component" value="Unplaced"/>
</dbReference>
<name>A0AC34RHN2_9BILA</name>
<accession>A0AC34RHN2</accession>
<evidence type="ECO:0000313" key="1">
    <source>
        <dbReference type="Proteomes" id="UP000887576"/>
    </source>
</evidence>
<sequence length="437" mass="51722">MYRTPHHYDPPKTSIFEKNKNPAKDLIYLINEYLRNFSKNEIVGGTEQFPFISLIEQICRQYDVLMKQGPFHKCKNEITDFILLLADLKYEIEKIPPMSPLFDTYEAYFVECQEKLQLLFNENILPAQRDWLRTNYKKGDDYLKFLNKQYAKKWKRQLVITSKDWIKLFEQFYGNAVYDVREPIEGQFLESYTWIFDEERKELEPYLIFGTQHFVLGVVSNGNGSECKHLAGNLRVRYICIRCKKLTSIVSPEHDCRDHSQTKFDCLQCWKSSLNESSSNSSQSRNDIQIIPDTDNEIKYRTNLTQFQASQRRQPTASRQFPSRNNHQVPNRPQHSQFNFQFQTFPETADPFSNRQKEKHSQNSSNEREAPHSSANNFQLFPGLSGMFDQMDQMEDIMFQRFNRLGTRNFGGNASEEMDDRTDRNSRASRGWPRRFP</sequence>